<dbReference type="Proteomes" id="UP000199169">
    <property type="component" value="Unassembled WGS sequence"/>
</dbReference>
<feature type="signal peptide" evidence="1">
    <location>
        <begin position="1"/>
        <end position="32"/>
    </location>
</feature>
<protein>
    <recommendedName>
        <fullName evidence="4">PEP-CTERM protein-sorting domain-containing protein</fullName>
    </recommendedName>
</protein>
<name>A0A1A8XLS1_9PROT</name>
<keyword evidence="1" id="KW-0732">Signal</keyword>
<keyword evidence="3" id="KW-1185">Reference proteome</keyword>
<feature type="chain" id="PRO_5008381586" description="PEP-CTERM protein-sorting domain-containing protein" evidence="1">
    <location>
        <begin position="33"/>
        <end position="525"/>
    </location>
</feature>
<reference evidence="2 3" key="1">
    <citation type="submission" date="2016-06" db="EMBL/GenBank/DDBJ databases">
        <authorList>
            <person name="Kjaerup R.B."/>
            <person name="Dalgaard T.S."/>
            <person name="Juul-Madsen H.R."/>
        </authorList>
    </citation>
    <scope>NUCLEOTIDE SEQUENCE [LARGE SCALE GENOMIC DNA]</scope>
    <source>
        <strain evidence="2">3</strain>
    </source>
</reference>
<evidence type="ECO:0000256" key="1">
    <source>
        <dbReference type="SAM" id="SignalP"/>
    </source>
</evidence>
<evidence type="ECO:0000313" key="2">
    <source>
        <dbReference type="EMBL" id="SBT06095.1"/>
    </source>
</evidence>
<gene>
    <name evidence="2" type="ORF">ACCAA_30040</name>
</gene>
<sequence length="525" mass="54983">MMSFAPKHAAIPRRTKLAAVFASVLPLLAAGAAEASVTVANGFEGGSQLINCALGECFRPPDTMGAVGTTQFLETSNGSIRIYDKNTGAVQSSVNMEAFWAAAGQPGGAGGDQRVLFDHYTNRWIVSGFGPTGNIVNIAVSNSADALGPWQSTRITGVAGTTLDYPTLSLDNKGVYIGTNNFNSSDVFTGTSVFVIPKTSLFGGAPSLTDMTTFTTPLAGPNNGAAIQAALNWQGNPTNTTAVMADSKISDAQVFYRLTGVNGPAATQSASAIITGSQYTYYGDGGRQPDGSQVVDLLSPRISANVAQLNGKLYSAITVENPNDLGHSGVRWSVVDALTGSLIKQGFIGGGGYDYYEGSIAVNEFGEAVIGYNRSGFQTDDTNGDGLADGNISFLARAFLVDGTGGLDQYGSDMLLRVSGISDYHCSTRANPAACQERWGDYSAVTFDPTNHHDFFAIGEYASQWAIVPNVTTTERAIWNTYIAKIAFAQSAAVPEPVTYLLVLLGLVLATVSTRRGHPTTGVSP</sequence>
<accession>A0A1A8XLS1</accession>
<dbReference type="EMBL" id="FLQX01000105">
    <property type="protein sequence ID" value="SBT06095.1"/>
    <property type="molecule type" value="Genomic_DNA"/>
</dbReference>
<dbReference type="AlphaFoldDB" id="A0A1A8XLS1"/>
<proteinExistence type="predicted"/>
<evidence type="ECO:0000313" key="3">
    <source>
        <dbReference type="Proteomes" id="UP000199169"/>
    </source>
</evidence>
<dbReference type="STRING" id="1860102.ACCAA_30040"/>
<evidence type="ECO:0008006" key="4">
    <source>
        <dbReference type="Google" id="ProtNLM"/>
    </source>
</evidence>
<organism evidence="2 3">
    <name type="scientific">Candidatus Accumulibacter aalborgensis</name>
    <dbReference type="NCBI Taxonomy" id="1860102"/>
    <lineage>
        <taxon>Bacteria</taxon>
        <taxon>Pseudomonadati</taxon>
        <taxon>Pseudomonadota</taxon>
        <taxon>Betaproteobacteria</taxon>
        <taxon>Candidatus Accumulibacter</taxon>
    </lineage>
</organism>